<evidence type="ECO:0000313" key="2">
    <source>
        <dbReference type="Proteomes" id="UP000017836"/>
    </source>
</evidence>
<accession>W1NY79</accession>
<organism evidence="1 2">
    <name type="scientific">Amborella trichopoda</name>
    <dbReference type="NCBI Taxonomy" id="13333"/>
    <lineage>
        <taxon>Eukaryota</taxon>
        <taxon>Viridiplantae</taxon>
        <taxon>Streptophyta</taxon>
        <taxon>Embryophyta</taxon>
        <taxon>Tracheophyta</taxon>
        <taxon>Spermatophyta</taxon>
        <taxon>Magnoliopsida</taxon>
        <taxon>Amborellales</taxon>
        <taxon>Amborellaceae</taxon>
        <taxon>Amborella</taxon>
    </lineage>
</organism>
<keyword evidence="2" id="KW-1185">Reference proteome</keyword>
<evidence type="ECO:0000313" key="1">
    <source>
        <dbReference type="EMBL" id="ERN00221.1"/>
    </source>
</evidence>
<name>W1NY79_AMBTC</name>
<dbReference type="HOGENOM" id="CLU_2226808_0_0_1"/>
<dbReference type="EMBL" id="KI394940">
    <property type="protein sequence ID" value="ERN00221.1"/>
    <property type="molecule type" value="Genomic_DNA"/>
</dbReference>
<proteinExistence type="predicted"/>
<dbReference type="AlphaFoldDB" id="W1NY79"/>
<dbReference type="Proteomes" id="UP000017836">
    <property type="component" value="Unassembled WGS sequence"/>
</dbReference>
<sequence length="106" mass="12000">MAMRGKGLGGMRVGDRSMRILISPQIGFLSATMIATRAALEDYGPRIMDHKREMIVLRRGAVLHRGNMAGGQWEVEVQERKMRKKEPSTSKCEVGWRKQSARLVVF</sequence>
<gene>
    <name evidence="1" type="ORF">AMTR_s00111p00111780</name>
</gene>
<protein>
    <submittedName>
        <fullName evidence="1">Uncharacterized protein</fullName>
    </submittedName>
</protein>
<dbReference type="Gramene" id="ERN00221">
    <property type="protein sequence ID" value="ERN00221"/>
    <property type="gene ID" value="AMTR_s00111p00111780"/>
</dbReference>
<reference evidence="2" key="1">
    <citation type="journal article" date="2013" name="Science">
        <title>The Amborella genome and the evolution of flowering plants.</title>
        <authorList>
            <consortium name="Amborella Genome Project"/>
        </authorList>
    </citation>
    <scope>NUCLEOTIDE SEQUENCE [LARGE SCALE GENOMIC DNA]</scope>
</reference>